<evidence type="ECO:0000313" key="2">
    <source>
        <dbReference type="EMBL" id="EGY13911.1"/>
    </source>
</evidence>
<dbReference type="GeneID" id="20702056"/>
<reference evidence="2 3" key="1">
    <citation type="submission" date="2008-03" db="EMBL/GenBank/DDBJ databases">
        <title>The Genome Sequence of Verticillium dahliae VdLs.17.</title>
        <authorList>
            <consortium name="The Broad Institute Genome Sequencing Platform"/>
            <person name="Ma L.-J.J."/>
            <person name="Klosterman S.J."/>
            <person name="Subbarao K."/>
            <person name="Dobinson K."/>
            <person name="Veronese P."/>
            <person name="Kang S."/>
            <person name="Gold S.E."/>
            <person name="Young S."/>
            <person name="Jaffe D."/>
            <person name="Gnerre S."/>
            <person name="Berlin A."/>
            <person name="Heiman D."/>
            <person name="Hepburn T."/>
            <person name="Sykes S."/>
            <person name="Alvarado L."/>
            <person name="Kodira C.D."/>
            <person name="Lander E."/>
            <person name="Galagan J."/>
            <person name="Nusbaum C."/>
            <person name="Birren B."/>
        </authorList>
    </citation>
    <scope>NUCLEOTIDE SEQUENCE [LARGE SCALE GENOMIC DNA]</scope>
    <source>
        <strain evidence="3">VdLs.17 / ATCC MYA-4575 / FGSC 10137</strain>
    </source>
</reference>
<dbReference type="Proteomes" id="UP000001611">
    <property type="component" value="Chromosome 2"/>
</dbReference>
<gene>
    <name evidence="2" type="ORF">VDAG_00593</name>
</gene>
<evidence type="ECO:0000313" key="3">
    <source>
        <dbReference type="Proteomes" id="UP000001611"/>
    </source>
</evidence>
<dbReference type="RefSeq" id="XP_009650265.1">
    <property type="nucleotide sequence ID" value="XM_009651970.1"/>
</dbReference>
<dbReference type="eggNOG" id="ENOG502S698">
    <property type="taxonomic scope" value="Eukaryota"/>
</dbReference>
<keyword evidence="3" id="KW-1185">Reference proteome</keyword>
<evidence type="ECO:0000256" key="1">
    <source>
        <dbReference type="SAM" id="MobiDB-lite"/>
    </source>
</evidence>
<dbReference type="OMA" id="GTNYYSH"/>
<dbReference type="InParanoid" id="G2WQF1"/>
<protein>
    <recommendedName>
        <fullName evidence="4">Tafazzin</fullName>
    </recommendedName>
</protein>
<name>G2WQF1_VERDV</name>
<dbReference type="STRING" id="498257.G2WQF1"/>
<dbReference type="KEGG" id="vda:VDAG_00593"/>
<feature type="compositionally biased region" description="Low complexity" evidence="1">
    <location>
        <begin position="63"/>
        <end position="82"/>
    </location>
</feature>
<sequence length="487" mass="53734">MPPLPLPSPSAPLLASPQLAVSFRASLDDHYSLTRPVSWAETQTRGVNQLLADLRRASLASSNHTLSSAPTSSAFASTTSSSGPITLPPNLRQILQIPETPPPLPRRPPRNDANGRRLPPGPRAPQSWSAQRRNLARQLGGHSTDHAVHAEFHQLPGTYAPDRGSMTDLLLRKMALEWEFQGVYNQHYLSSLHSRLRSSLIAYIGTYGERGVTASDIRLLVLPQGGGYDEEGDADPSVEAVNELNNDLYCLDLSGSITHSLSVRELTDVLFPPRLARTVEVVQDSWDTADAPSLPPRLLPKLTHLSLAIRPSNTPTASWKQLLALAAKVPTLTHLSLAYWPEPSLTPNAKFSTIAGAQGRDVPYSGTGPYSHTLDDDWTEAIILLRRLSKYLYGLEYLDLTGCSAWYSVLTYDQDGDRIDWEGHWGKMTTLRLRYGFPISENTPEADREARAKAIAVAEQVEKRIVGKRAGKGRFITVERDDTERHI</sequence>
<dbReference type="OrthoDB" id="5278911at2759"/>
<dbReference type="EMBL" id="DS572695">
    <property type="protein sequence ID" value="EGY13911.1"/>
    <property type="molecule type" value="Genomic_DNA"/>
</dbReference>
<accession>G2WQF1</accession>
<feature type="region of interest" description="Disordered" evidence="1">
    <location>
        <begin position="63"/>
        <end position="132"/>
    </location>
</feature>
<evidence type="ECO:0008006" key="4">
    <source>
        <dbReference type="Google" id="ProtNLM"/>
    </source>
</evidence>
<proteinExistence type="predicted"/>
<organism evidence="2 3">
    <name type="scientific">Verticillium dahliae (strain VdLs.17 / ATCC MYA-4575 / FGSC 10137)</name>
    <name type="common">Verticillium wilt</name>
    <dbReference type="NCBI Taxonomy" id="498257"/>
    <lineage>
        <taxon>Eukaryota</taxon>
        <taxon>Fungi</taxon>
        <taxon>Dikarya</taxon>
        <taxon>Ascomycota</taxon>
        <taxon>Pezizomycotina</taxon>
        <taxon>Sordariomycetes</taxon>
        <taxon>Hypocreomycetidae</taxon>
        <taxon>Glomerellales</taxon>
        <taxon>Plectosphaerellaceae</taxon>
        <taxon>Verticillium</taxon>
    </lineage>
</organism>
<dbReference type="AlphaFoldDB" id="G2WQF1"/>
<dbReference type="HOGENOM" id="CLU_032824_1_0_1"/>